<gene>
    <name evidence="2" type="ORF">ACFR9T_07240</name>
</gene>
<evidence type="ECO:0000313" key="2">
    <source>
        <dbReference type="EMBL" id="MFD1570385.1"/>
    </source>
</evidence>
<dbReference type="AlphaFoldDB" id="A0ABD6BZS9"/>
<dbReference type="Proteomes" id="UP001597185">
    <property type="component" value="Unassembled WGS sequence"/>
</dbReference>
<sequence length="130" mass="13854">MTTKSLPEWKKSIGQMAIATAIETDGIKDTSNVGWETDELTVDTVLPVNDLAGGEAGFEVEASTTATESEQITKARKNPPGKAHPAEYRNHDVEVHVQIQFFPSRNDNLGAAEGMVQTEGGVPAPPGCGY</sequence>
<comment type="caution">
    <text evidence="2">The sequence shown here is derived from an EMBL/GenBank/DDBJ whole genome shotgun (WGS) entry which is preliminary data.</text>
</comment>
<reference evidence="2 3" key="1">
    <citation type="journal article" date="2019" name="Int. J. Syst. Evol. Microbiol.">
        <title>The Global Catalogue of Microorganisms (GCM) 10K type strain sequencing project: providing services to taxonomists for standard genome sequencing and annotation.</title>
        <authorList>
            <consortium name="The Broad Institute Genomics Platform"/>
            <consortium name="The Broad Institute Genome Sequencing Center for Infectious Disease"/>
            <person name="Wu L."/>
            <person name="Ma J."/>
        </authorList>
    </citation>
    <scope>NUCLEOTIDE SEQUENCE [LARGE SCALE GENOMIC DNA]</scope>
    <source>
        <strain evidence="2 3">CGMCC 1.12689</strain>
    </source>
</reference>
<accession>A0ABD6BZS9</accession>
<name>A0ABD6BZS9_9EURY</name>
<dbReference type="RefSeq" id="WP_256397147.1">
    <property type="nucleotide sequence ID" value="NZ_JANHDL010000004.1"/>
</dbReference>
<organism evidence="2 3">
    <name type="scientific">Halorubrum laminariae</name>
    <dbReference type="NCBI Taxonomy" id="1433523"/>
    <lineage>
        <taxon>Archaea</taxon>
        <taxon>Methanobacteriati</taxon>
        <taxon>Methanobacteriota</taxon>
        <taxon>Stenosarchaea group</taxon>
        <taxon>Halobacteria</taxon>
        <taxon>Halobacteriales</taxon>
        <taxon>Haloferacaceae</taxon>
        <taxon>Halorubrum</taxon>
    </lineage>
</organism>
<evidence type="ECO:0000256" key="1">
    <source>
        <dbReference type="SAM" id="MobiDB-lite"/>
    </source>
</evidence>
<proteinExistence type="predicted"/>
<evidence type="ECO:0000313" key="3">
    <source>
        <dbReference type="Proteomes" id="UP001597185"/>
    </source>
</evidence>
<protein>
    <recommendedName>
        <fullName evidence="4">Transposase</fullName>
    </recommendedName>
</protein>
<evidence type="ECO:0008006" key="4">
    <source>
        <dbReference type="Google" id="ProtNLM"/>
    </source>
</evidence>
<keyword evidence="3" id="KW-1185">Reference proteome</keyword>
<feature type="region of interest" description="Disordered" evidence="1">
    <location>
        <begin position="60"/>
        <end position="87"/>
    </location>
</feature>
<dbReference type="EMBL" id="JBHUDB010000002">
    <property type="protein sequence ID" value="MFD1570385.1"/>
    <property type="molecule type" value="Genomic_DNA"/>
</dbReference>
<feature type="compositionally biased region" description="Low complexity" evidence="1">
    <location>
        <begin position="61"/>
        <end position="70"/>
    </location>
</feature>